<keyword evidence="1" id="KW-0812">Transmembrane</keyword>
<keyword evidence="1" id="KW-0472">Membrane</keyword>
<feature type="transmembrane region" description="Helical" evidence="1">
    <location>
        <begin position="97"/>
        <end position="115"/>
    </location>
</feature>
<sequence>MQFASTLFSDIAEGCIFSSLLSWVCCILASLQWVRPVTNLGHNAGRCSLICKKVLFHALDFFFPTVNLLFVSCCTSLKCSFLESCLRVLTFCSLPKLSVFFKGLGLGGCFFFFSLKKFEHCL</sequence>
<reference evidence="2 3" key="1">
    <citation type="submission" date="2024-01" db="EMBL/GenBank/DDBJ databases">
        <title>The genomes of 5 underutilized Papilionoideae crops provide insights into root nodulation and disease resistanc.</title>
        <authorList>
            <person name="Jiang F."/>
        </authorList>
    </citation>
    <scope>NUCLEOTIDE SEQUENCE [LARGE SCALE GENOMIC DNA]</scope>
    <source>
        <strain evidence="2">JINMINGXINNONG_FW02</strain>
        <tissue evidence="2">Leaves</tissue>
    </source>
</reference>
<gene>
    <name evidence="2" type="ORF">VNO80_08162</name>
</gene>
<protein>
    <submittedName>
        <fullName evidence="2">Uncharacterized protein</fullName>
    </submittedName>
</protein>
<feature type="transmembrane region" description="Helical" evidence="1">
    <location>
        <begin position="54"/>
        <end position="77"/>
    </location>
</feature>
<proteinExistence type="predicted"/>
<dbReference type="Proteomes" id="UP001374584">
    <property type="component" value="Unassembled WGS sequence"/>
</dbReference>
<organism evidence="2 3">
    <name type="scientific">Phaseolus coccineus</name>
    <name type="common">Scarlet runner bean</name>
    <name type="synonym">Phaseolus multiflorus</name>
    <dbReference type="NCBI Taxonomy" id="3886"/>
    <lineage>
        <taxon>Eukaryota</taxon>
        <taxon>Viridiplantae</taxon>
        <taxon>Streptophyta</taxon>
        <taxon>Embryophyta</taxon>
        <taxon>Tracheophyta</taxon>
        <taxon>Spermatophyta</taxon>
        <taxon>Magnoliopsida</taxon>
        <taxon>eudicotyledons</taxon>
        <taxon>Gunneridae</taxon>
        <taxon>Pentapetalae</taxon>
        <taxon>rosids</taxon>
        <taxon>fabids</taxon>
        <taxon>Fabales</taxon>
        <taxon>Fabaceae</taxon>
        <taxon>Papilionoideae</taxon>
        <taxon>50 kb inversion clade</taxon>
        <taxon>NPAAA clade</taxon>
        <taxon>indigoferoid/millettioid clade</taxon>
        <taxon>Phaseoleae</taxon>
        <taxon>Phaseolus</taxon>
    </lineage>
</organism>
<evidence type="ECO:0000256" key="1">
    <source>
        <dbReference type="SAM" id="Phobius"/>
    </source>
</evidence>
<dbReference type="EMBL" id="JAYMYR010000003">
    <property type="protein sequence ID" value="KAK7374725.1"/>
    <property type="molecule type" value="Genomic_DNA"/>
</dbReference>
<feature type="transmembrane region" description="Helical" evidence="1">
    <location>
        <begin position="12"/>
        <end position="34"/>
    </location>
</feature>
<comment type="caution">
    <text evidence="2">The sequence shown here is derived from an EMBL/GenBank/DDBJ whole genome shotgun (WGS) entry which is preliminary data.</text>
</comment>
<keyword evidence="1" id="KW-1133">Transmembrane helix</keyword>
<name>A0AAN9NLK4_PHACN</name>
<keyword evidence="3" id="KW-1185">Reference proteome</keyword>
<dbReference type="AlphaFoldDB" id="A0AAN9NLK4"/>
<evidence type="ECO:0000313" key="2">
    <source>
        <dbReference type="EMBL" id="KAK7374725.1"/>
    </source>
</evidence>
<evidence type="ECO:0000313" key="3">
    <source>
        <dbReference type="Proteomes" id="UP001374584"/>
    </source>
</evidence>
<accession>A0AAN9NLK4</accession>